<proteinExistence type="inferred from homology"/>
<keyword evidence="10" id="KW-1185">Reference proteome</keyword>
<dbReference type="InterPro" id="IPR047141">
    <property type="entry name" value="Stealth"/>
</dbReference>
<dbReference type="EMBL" id="CP072227">
    <property type="protein sequence ID" value="QUT44424.1"/>
    <property type="molecule type" value="Genomic_DNA"/>
</dbReference>
<dbReference type="InterPro" id="IPR021520">
    <property type="entry name" value="Stealth_CR2"/>
</dbReference>
<dbReference type="InterPro" id="IPR031358">
    <property type="entry name" value="Stealth_CR1"/>
</dbReference>
<evidence type="ECO:0000313" key="6">
    <source>
        <dbReference type="EMBL" id="KAA5271637.1"/>
    </source>
</evidence>
<protein>
    <submittedName>
        <fullName evidence="6">Capsular biosynthesis protein</fullName>
    </submittedName>
    <submittedName>
        <fullName evidence="7">Exopolysaccharide phosphotransferase CpsY</fullName>
        <ecNumber evidence="7">2.7.-.-</ecNumber>
    </submittedName>
</protein>
<feature type="domain" description="Stealth protein CR2 conserved region 2" evidence="4">
    <location>
        <begin position="38"/>
        <end position="138"/>
    </location>
</feature>
<dbReference type="EC" id="2.7.-.-" evidence="7"/>
<evidence type="ECO:0000256" key="1">
    <source>
        <dbReference type="ARBA" id="ARBA00007583"/>
    </source>
</evidence>
<evidence type="ECO:0000259" key="4">
    <source>
        <dbReference type="Pfam" id="PF11380"/>
    </source>
</evidence>
<reference evidence="6 10" key="1">
    <citation type="journal article" date="2019" name="Nat. Med.">
        <title>A library of human gut bacterial isolates paired with longitudinal multiomics data enables mechanistic microbiome research.</title>
        <authorList>
            <person name="Poyet M."/>
            <person name="Groussin M."/>
            <person name="Gibbons S.M."/>
            <person name="Avila-Pacheco J."/>
            <person name="Jiang X."/>
            <person name="Kearney S.M."/>
            <person name="Perrotta A.R."/>
            <person name="Berdy B."/>
            <person name="Zhao S."/>
            <person name="Lieberman T.D."/>
            <person name="Swanson P.K."/>
            <person name="Smith M."/>
            <person name="Roesemann S."/>
            <person name="Alexander J.E."/>
            <person name="Rich S.A."/>
            <person name="Livny J."/>
            <person name="Vlamakis H."/>
            <person name="Clish C."/>
            <person name="Bullock K."/>
            <person name="Deik A."/>
            <person name="Scott J."/>
            <person name="Pierce K.A."/>
            <person name="Xavier R.J."/>
            <person name="Alm E.J."/>
        </authorList>
    </citation>
    <scope>NUCLEOTIDE SEQUENCE [LARGE SCALE GENOMIC DNA]</scope>
    <source>
        <strain evidence="6 10">BIOML-A1</strain>
    </source>
</reference>
<dbReference type="PANTHER" id="PTHR24045:SF0">
    <property type="entry name" value="N-ACETYLGLUCOSAMINE-1-PHOSPHOTRANSFERASE SUBUNITS ALPHA_BETA"/>
    <property type="match status" value="1"/>
</dbReference>
<reference evidence="7" key="3">
    <citation type="journal article" date="2021" name="PLoS Genet.">
        <title>Mobile Type VI secretion system loci of the gut Bacteroidales display extensive intra-ecosystem transfer, multi-species spread and geographical clustering.</title>
        <authorList>
            <person name="Garcia-Bayona L."/>
            <person name="Coyne M.J."/>
            <person name="Comstock L.E."/>
        </authorList>
    </citation>
    <scope>NUCLEOTIDE SEQUENCE</scope>
    <source>
        <strain evidence="7">CL11T00C20</strain>
    </source>
</reference>
<dbReference type="GO" id="GO:0000271">
    <property type="term" value="P:polysaccharide biosynthetic process"/>
    <property type="evidence" value="ECO:0007669"/>
    <property type="project" value="UniProtKB-KW"/>
</dbReference>
<keyword evidence="2 7" id="KW-0808">Transferase</keyword>
<dbReference type="GO" id="GO:0016772">
    <property type="term" value="F:transferase activity, transferring phosphorus-containing groups"/>
    <property type="evidence" value="ECO:0007669"/>
    <property type="project" value="InterPro"/>
</dbReference>
<gene>
    <name evidence="7" type="primary">cpsY</name>
    <name evidence="8" type="ORF">EAJ03_14525</name>
    <name evidence="6" type="ORF">F2Z23_14725</name>
    <name evidence="7" type="ORF">INE88_01215</name>
</gene>
<name>A0A415RX62_9BACE</name>
<evidence type="ECO:0000256" key="3">
    <source>
        <dbReference type="ARBA" id="ARBA00023169"/>
    </source>
</evidence>
<evidence type="ECO:0000313" key="8">
    <source>
        <dbReference type="EMBL" id="RYT71025.1"/>
    </source>
</evidence>
<dbReference type="AlphaFoldDB" id="A0A415RX62"/>
<evidence type="ECO:0000259" key="5">
    <source>
        <dbReference type="Pfam" id="PF17101"/>
    </source>
</evidence>
<dbReference type="Proteomes" id="UP000335496">
    <property type="component" value="Unassembled WGS sequence"/>
</dbReference>
<evidence type="ECO:0000313" key="7">
    <source>
        <dbReference type="EMBL" id="QUT44424.1"/>
    </source>
</evidence>
<sequence length="341" mass="40456">MEMNRKIDAVITWVDGNDDAWIRERNRYAMQSAADRYFRDWGTVKYVLRGIDAFMPWIDKVHFVTWGHTPFWLNKVCSRLRVVRHTDFFADKAHLPVFNSNAIEANLHLIPELADRFVYFNDDMLVLKPAPLERFFRNGLPMDFIAQGIPRKGFLYRKLRSNEIYVDIVQNELNLLNVRFSKRDLLRKNPALFYSDNYAITDVCCNFLCNVLWRRYVWLGLYHHPQPYLKSSLLLAHELYGDVLSDVSTRRFRSRKDICQYIYRDVQLASGNFVPYTPRDVFCLNINSYDCLSKNKAKIENARFFCANDSTYLRTDEFEPTRHLLIDILEKILPDKSVFEI</sequence>
<accession>A0A415RX62</accession>
<dbReference type="PANTHER" id="PTHR24045">
    <property type="match status" value="1"/>
</dbReference>
<dbReference type="RefSeq" id="WP_021939709.1">
    <property type="nucleotide sequence ID" value="NZ_CP072227.1"/>
</dbReference>
<evidence type="ECO:0000313" key="10">
    <source>
        <dbReference type="Proteomes" id="UP000335496"/>
    </source>
</evidence>
<dbReference type="Proteomes" id="UP000291917">
    <property type="component" value="Unassembled WGS sequence"/>
</dbReference>
<keyword evidence="3" id="KW-0270">Exopolysaccharide synthesis</keyword>
<dbReference type="Proteomes" id="UP000679226">
    <property type="component" value="Chromosome"/>
</dbReference>
<dbReference type="KEGG" id="beg:INE88_01215"/>
<reference evidence="8 9" key="2">
    <citation type="journal article" date="2019" name="Science, e1252229">
        <title>Invertible promoters mediate bacterial phase variation, antibiotic resistance, and host adaptation in the gut.</title>
        <authorList>
            <person name="Jiang X."/>
            <person name="Hall A.B."/>
            <person name="Arthur T.D."/>
            <person name="Plichta D.R."/>
            <person name="Covington C.T."/>
            <person name="Poyet M."/>
            <person name="Crothers J."/>
            <person name="Moses P.L."/>
            <person name="Tolonen A.C."/>
            <person name="Vlamakis H."/>
            <person name="Alm E.J."/>
            <person name="Xavier R.J."/>
        </authorList>
    </citation>
    <scope>NUCLEOTIDE SEQUENCE [LARGE SCALE GENOMIC DNA]</scope>
    <source>
        <strain evidence="9">bj_0095</strain>
        <strain evidence="8">Bj_0095</strain>
    </source>
</reference>
<organism evidence="7 11">
    <name type="scientific">Bacteroides eggerthii</name>
    <dbReference type="NCBI Taxonomy" id="28111"/>
    <lineage>
        <taxon>Bacteria</taxon>
        <taxon>Pseudomonadati</taxon>
        <taxon>Bacteroidota</taxon>
        <taxon>Bacteroidia</taxon>
        <taxon>Bacteroidales</taxon>
        <taxon>Bacteroidaceae</taxon>
        <taxon>Bacteroides</taxon>
    </lineage>
</organism>
<dbReference type="EMBL" id="RCXL01000024">
    <property type="protein sequence ID" value="RYT71025.1"/>
    <property type="molecule type" value="Genomic_DNA"/>
</dbReference>
<evidence type="ECO:0000313" key="11">
    <source>
        <dbReference type="Proteomes" id="UP000679226"/>
    </source>
</evidence>
<evidence type="ECO:0000256" key="2">
    <source>
        <dbReference type="ARBA" id="ARBA00022679"/>
    </source>
</evidence>
<comment type="similarity">
    <text evidence="1">Belongs to the stealth family.</text>
</comment>
<dbReference type="Pfam" id="PF11380">
    <property type="entry name" value="Stealth_CR2"/>
    <property type="match status" value="1"/>
</dbReference>
<evidence type="ECO:0000313" key="9">
    <source>
        <dbReference type="Proteomes" id="UP000291917"/>
    </source>
</evidence>
<feature type="domain" description="Stealth protein CR1 conserved region 1" evidence="5">
    <location>
        <begin position="6"/>
        <end position="31"/>
    </location>
</feature>
<dbReference type="EMBL" id="VVZX01000022">
    <property type="protein sequence ID" value="KAA5271637.1"/>
    <property type="molecule type" value="Genomic_DNA"/>
</dbReference>
<dbReference type="Pfam" id="PF17101">
    <property type="entry name" value="Stealth_CR1"/>
    <property type="match status" value="1"/>
</dbReference>